<name>W8C472_CERCA</name>
<evidence type="ECO:0000256" key="9">
    <source>
        <dbReference type="ARBA" id="ARBA00022763"/>
    </source>
</evidence>
<dbReference type="GO" id="GO:0003691">
    <property type="term" value="F:double-stranded telomeric DNA binding"/>
    <property type="evidence" value="ECO:0007669"/>
    <property type="project" value="TreeGrafter"/>
</dbReference>
<dbReference type="Pfam" id="PF13476">
    <property type="entry name" value="AAA_23"/>
    <property type="match status" value="1"/>
</dbReference>
<evidence type="ECO:0000256" key="4">
    <source>
        <dbReference type="ARBA" id="ARBA00009439"/>
    </source>
</evidence>
<evidence type="ECO:0000256" key="10">
    <source>
        <dbReference type="ARBA" id="ARBA00022801"/>
    </source>
</evidence>
<evidence type="ECO:0000313" key="22">
    <source>
        <dbReference type="EMBL" id="JAB96794.1"/>
    </source>
</evidence>
<keyword evidence="17" id="KW-0469">Meiosis</keyword>
<evidence type="ECO:0000256" key="13">
    <source>
        <dbReference type="ARBA" id="ARBA00022842"/>
    </source>
</evidence>
<keyword evidence="6" id="KW-0158">Chromosome</keyword>
<evidence type="ECO:0000256" key="16">
    <source>
        <dbReference type="ARBA" id="ARBA00023242"/>
    </source>
</evidence>
<keyword evidence="7 19" id="KW-0479">Metal-binding</keyword>
<dbReference type="PANTHER" id="PTHR18867">
    <property type="entry name" value="RAD50"/>
    <property type="match status" value="1"/>
</dbReference>
<evidence type="ECO:0000256" key="19">
    <source>
        <dbReference type="PROSITE-ProRule" id="PRU00471"/>
    </source>
</evidence>
<dbReference type="GO" id="GO:0000722">
    <property type="term" value="P:telomere maintenance via recombination"/>
    <property type="evidence" value="ECO:0007669"/>
    <property type="project" value="TreeGrafter"/>
</dbReference>
<keyword evidence="8" id="KW-0547">Nucleotide-binding</keyword>
<protein>
    <recommendedName>
        <fullName evidence="5">DNA repair protein RAD50</fullName>
    </recommendedName>
</protein>
<evidence type="ECO:0000256" key="14">
    <source>
        <dbReference type="ARBA" id="ARBA00023054"/>
    </source>
</evidence>
<feature type="coiled-coil region" evidence="20">
    <location>
        <begin position="345"/>
        <end position="386"/>
    </location>
</feature>
<comment type="catalytic activity">
    <reaction evidence="18">
        <text>ATP + H2O = ADP + phosphate + H(+)</text>
        <dbReference type="Rhea" id="RHEA:13065"/>
        <dbReference type="ChEBI" id="CHEBI:15377"/>
        <dbReference type="ChEBI" id="CHEBI:15378"/>
        <dbReference type="ChEBI" id="CHEBI:30616"/>
        <dbReference type="ChEBI" id="CHEBI:43474"/>
        <dbReference type="ChEBI" id="CHEBI:456216"/>
    </reaction>
</comment>
<evidence type="ECO:0000256" key="11">
    <source>
        <dbReference type="ARBA" id="ARBA00022833"/>
    </source>
</evidence>
<keyword evidence="15" id="KW-0234">DNA repair</keyword>
<keyword evidence="12" id="KW-0067">ATP-binding</keyword>
<sequence length="1346" mass="155866">PGNLYNCTRQNVEISHYICCDLFLNCCEILRLKKYHIMSTIEKLSIQGIRSFGSNSEDVQTITFSSPVTLILGENGCGKTTVIECLKYGLTGELPPGSDHGRSFVHDPKIFNQAGTLAQVKLEVSNLQGKRISVCRSMKITNKRGNKYAFETLDATMNYIDGKGDSKGATNSISKRCVDVDVAMCQFMGVSKAIINNVLFCHQEDSNWPLDESKKLKDKFDAIFGITEFNKTIERIIKMRKEEVDKLKVKEADLRLLAHLKQEMDDKSLTLKKAQEKCTAIEHECERCEEEMKPIDARLLEIRNVEYEVGKYQAKKVEIETEQKNCQEHIRALSSNIKVPFEGSREELEQEISDFGQKMLEKRQRRNVLDKKVNDLKQEEKTFQKRFTDLDKRRILLMQQRQKEQECISKRAEQLKELCQNLGITLTEDLEFQPESVPVVLERIENSLMNKECSIAESIAQNDKEDSERQREIDIQRVELTKVEEGIVTHEKQKNQNEKELESIMKEIAEIESSARRIKILSDNIDRLIKMMDEMNGKCNQETMRTDIAENKARIGKLQEQFRELDERLTKLNMMSKLMAEITLKQKELEKKEQDVRRVKGKHADNFKKLLSRPVESNYRRAIQLCGDKLRDTIKELNAKSNKLQLEQQSCEIKRKNLKSELLKLEKELEESKEKVYEACHAASYEDTLAKSKATMAKYQSEHGALLSAEAMYKRYIEKVTEEPCCPLCHKDMTENEASDITMELSDEINRLPENIKRTEKLLKAEQKKYENLLHIKSVVETVSKLEGDIPKKKKELACIEEKLAKCVEESESQQLLLAEPTTALELADSMMGDVSLLDEAMKEITRLKNDVAQLNTKLPEDFESDANIEDLQMLKTSISEELDAERHTLEEKQANLEKIVNALNKMQEQKNAYQDERIKLQEGQQSLVQLQERQTELKNLIESKTAEIKILKTKLPTLKQKLSSLLAEKNRLLDASRKRVAKMQTELNAFKKMDHEIQRLNTEVLEFQLLNLATEIDELKESIKKCKADVEAKAEEICKTSNELEVIKTVCLQQETLERDLKDNRELKKLQEKKKDIDTRVEALAKQLGKMDFPKLSQEKNALIKQREKGTERKGELLGKIGEVKSQVKKLECEINESKFKNSHENYRRAYYEVDTSRQLIKDLGESKISLEWSLMKFHAEKMEHINRLIREYWRLIYRGNDIDYIQIQADEVDMNANADRRRNYKYRVVQSKNSSEIDMRGRCSAGQRVLASLIIRMALAETFSSNCGVLALDEPTTNLDRNNILSLCEALNRIVDERRMQSNFMLIIITHDDDFISTLGKITTYHRVFRNDECKSVIRKVKVS</sequence>
<keyword evidence="16" id="KW-0539">Nucleus</keyword>
<feature type="coiled-coil region" evidence="20">
    <location>
        <begin position="627"/>
        <end position="702"/>
    </location>
</feature>
<organism evidence="22">
    <name type="scientific">Ceratitis capitata</name>
    <name type="common">Mediterranean fruit fly</name>
    <name type="synonym">Tephritis capitata</name>
    <dbReference type="NCBI Taxonomy" id="7213"/>
    <lineage>
        <taxon>Eukaryota</taxon>
        <taxon>Metazoa</taxon>
        <taxon>Ecdysozoa</taxon>
        <taxon>Arthropoda</taxon>
        <taxon>Hexapoda</taxon>
        <taxon>Insecta</taxon>
        <taxon>Pterygota</taxon>
        <taxon>Neoptera</taxon>
        <taxon>Endopterygota</taxon>
        <taxon>Diptera</taxon>
        <taxon>Brachycera</taxon>
        <taxon>Muscomorpha</taxon>
        <taxon>Tephritoidea</taxon>
        <taxon>Tephritidae</taxon>
        <taxon>Ceratitis</taxon>
        <taxon>Ceratitis</taxon>
    </lineage>
</organism>
<dbReference type="Pfam" id="PF13558">
    <property type="entry name" value="SbcC_Walker_B"/>
    <property type="match status" value="1"/>
</dbReference>
<dbReference type="InterPro" id="IPR004584">
    <property type="entry name" value="Rad50_eukaryotes"/>
</dbReference>
<evidence type="ECO:0000256" key="12">
    <source>
        <dbReference type="ARBA" id="ARBA00022840"/>
    </source>
</evidence>
<dbReference type="GO" id="GO:0030870">
    <property type="term" value="C:Mre11 complex"/>
    <property type="evidence" value="ECO:0007669"/>
    <property type="project" value="InterPro"/>
</dbReference>
<comment type="similarity">
    <text evidence="4">Belongs to the SMC family. RAD50 subfamily.</text>
</comment>
<feature type="coiled-coil region" evidence="20">
    <location>
        <begin position="838"/>
        <end position="1037"/>
    </location>
</feature>
<dbReference type="NCBIfam" id="TIGR00606">
    <property type="entry name" value="rad50"/>
    <property type="match status" value="1"/>
</dbReference>
<reference evidence="22" key="2">
    <citation type="journal article" date="2014" name="BMC Genomics">
        <title>A genomic perspective to assessing quality of mass-reared SIT flies used in Mediterranean fruit fly (Ceratitis capitata) eradication in California.</title>
        <authorList>
            <person name="Calla B."/>
            <person name="Hall B."/>
            <person name="Hou S."/>
            <person name="Geib S.M."/>
        </authorList>
    </citation>
    <scope>NUCLEOTIDE SEQUENCE</scope>
</reference>
<evidence type="ECO:0000256" key="15">
    <source>
        <dbReference type="ARBA" id="ARBA00023204"/>
    </source>
</evidence>
<dbReference type="GO" id="GO:0000794">
    <property type="term" value="C:condensed nuclear chromosome"/>
    <property type="evidence" value="ECO:0007669"/>
    <property type="project" value="TreeGrafter"/>
</dbReference>
<dbReference type="GO" id="GO:0051880">
    <property type="term" value="F:G-quadruplex DNA binding"/>
    <property type="evidence" value="ECO:0007669"/>
    <property type="project" value="TreeGrafter"/>
</dbReference>
<dbReference type="PANTHER" id="PTHR18867:SF12">
    <property type="entry name" value="DNA REPAIR PROTEIN RAD50"/>
    <property type="match status" value="1"/>
</dbReference>
<dbReference type="FunFam" id="3.40.50.300:FF:003359">
    <property type="entry name" value="Rad50, isoform E"/>
    <property type="match status" value="1"/>
</dbReference>
<evidence type="ECO:0000256" key="5">
    <source>
        <dbReference type="ARBA" id="ARBA00017893"/>
    </source>
</evidence>
<feature type="coiled-coil region" evidence="20">
    <location>
        <begin position="756"/>
        <end position="803"/>
    </location>
</feature>
<keyword evidence="10" id="KW-0378">Hydrolase</keyword>
<dbReference type="GO" id="GO:0046872">
    <property type="term" value="F:metal ion binding"/>
    <property type="evidence" value="ECO:0007669"/>
    <property type="project" value="UniProtKB-UniRule"/>
</dbReference>
<dbReference type="GO" id="GO:0007004">
    <property type="term" value="P:telomere maintenance via telomerase"/>
    <property type="evidence" value="ECO:0007669"/>
    <property type="project" value="TreeGrafter"/>
</dbReference>
<evidence type="ECO:0000256" key="3">
    <source>
        <dbReference type="ARBA" id="ARBA00004286"/>
    </source>
</evidence>
<feature type="binding site" evidence="19">
    <location>
        <position position="726"/>
    </location>
    <ligand>
        <name>Zn(2+)</name>
        <dbReference type="ChEBI" id="CHEBI:29105"/>
    </ligand>
</feature>
<proteinExistence type="evidence at transcript level"/>
<keyword evidence="13" id="KW-0460">Magnesium</keyword>
<dbReference type="SUPFAM" id="SSF52540">
    <property type="entry name" value="P-loop containing nucleoside triphosphate hydrolases"/>
    <property type="match status" value="1"/>
</dbReference>
<dbReference type="InterPro" id="IPR013134">
    <property type="entry name" value="Zn_hook_RAD50"/>
</dbReference>
<keyword evidence="11 19" id="KW-0862">Zinc</keyword>
<dbReference type="Pfam" id="PF04423">
    <property type="entry name" value="Rad50_zn_hook"/>
    <property type="match status" value="1"/>
</dbReference>
<dbReference type="GO" id="GO:0016887">
    <property type="term" value="F:ATP hydrolysis activity"/>
    <property type="evidence" value="ECO:0007669"/>
    <property type="project" value="InterPro"/>
</dbReference>
<dbReference type="InterPro" id="IPR027417">
    <property type="entry name" value="P-loop_NTPase"/>
</dbReference>
<evidence type="ECO:0000256" key="7">
    <source>
        <dbReference type="ARBA" id="ARBA00022723"/>
    </source>
</evidence>
<feature type="coiled-coil region" evidence="20">
    <location>
        <begin position="257"/>
        <end position="291"/>
    </location>
</feature>
<dbReference type="GO" id="GO:0070192">
    <property type="term" value="P:chromosome organization involved in meiotic cell cycle"/>
    <property type="evidence" value="ECO:0007669"/>
    <property type="project" value="TreeGrafter"/>
</dbReference>
<accession>W8C472</accession>
<evidence type="ECO:0000256" key="17">
    <source>
        <dbReference type="ARBA" id="ARBA00023254"/>
    </source>
</evidence>
<dbReference type="Gene3D" id="3.40.50.300">
    <property type="entry name" value="P-loop containing nucleotide triphosphate hydrolases"/>
    <property type="match status" value="2"/>
</dbReference>
<feature type="coiled-coil region" evidence="20">
    <location>
        <begin position="487"/>
        <end position="602"/>
    </location>
</feature>
<dbReference type="InterPro" id="IPR038729">
    <property type="entry name" value="Rad50/SbcC_AAA"/>
</dbReference>
<evidence type="ECO:0000256" key="20">
    <source>
        <dbReference type="SAM" id="Coils"/>
    </source>
</evidence>
<dbReference type="GO" id="GO:0005524">
    <property type="term" value="F:ATP binding"/>
    <property type="evidence" value="ECO:0007669"/>
    <property type="project" value="UniProtKB-KW"/>
</dbReference>
<evidence type="ECO:0000256" key="8">
    <source>
        <dbReference type="ARBA" id="ARBA00022741"/>
    </source>
</evidence>
<reference evidence="22" key="1">
    <citation type="submission" date="2013-07" db="EMBL/GenBank/DDBJ databases">
        <authorList>
            <person name="Geib S."/>
        </authorList>
    </citation>
    <scope>NUCLEOTIDE SEQUENCE</scope>
</reference>
<keyword evidence="14 20" id="KW-0175">Coiled coil</keyword>
<feature type="binding site" evidence="19">
    <location>
        <position position="729"/>
    </location>
    <ligand>
        <name>Zn(2+)</name>
        <dbReference type="ChEBI" id="CHEBI:29105"/>
    </ligand>
</feature>
<gene>
    <name evidence="22" type="primary">RAD50</name>
</gene>
<dbReference type="GO" id="GO:0043047">
    <property type="term" value="F:single-stranded telomeric DNA binding"/>
    <property type="evidence" value="ECO:0007669"/>
    <property type="project" value="TreeGrafter"/>
</dbReference>
<dbReference type="EMBL" id="GAMC01009761">
    <property type="protein sequence ID" value="JAB96794.1"/>
    <property type="molecule type" value="mRNA"/>
</dbReference>
<dbReference type="PROSITE" id="PS51131">
    <property type="entry name" value="ZN_HOOK"/>
    <property type="match status" value="1"/>
</dbReference>
<keyword evidence="9" id="KW-0227">DNA damage</keyword>
<evidence type="ECO:0000256" key="6">
    <source>
        <dbReference type="ARBA" id="ARBA00022454"/>
    </source>
</evidence>
<dbReference type="GO" id="GO:0006302">
    <property type="term" value="P:double-strand break repair"/>
    <property type="evidence" value="ECO:0007669"/>
    <property type="project" value="InterPro"/>
</dbReference>
<evidence type="ECO:0000256" key="1">
    <source>
        <dbReference type="ARBA" id="ARBA00001947"/>
    </source>
</evidence>
<dbReference type="FunFam" id="3.40.50.300:FF:000593">
    <property type="entry name" value="DNA repair protein RAD50"/>
    <property type="match status" value="1"/>
</dbReference>
<dbReference type="SUPFAM" id="SSF75712">
    <property type="entry name" value="Rad50 coiled-coil Zn hook"/>
    <property type="match status" value="1"/>
</dbReference>
<evidence type="ECO:0000256" key="18">
    <source>
        <dbReference type="ARBA" id="ARBA00049360"/>
    </source>
</evidence>
<feature type="non-terminal residue" evidence="22">
    <location>
        <position position="1"/>
    </location>
</feature>
<comment type="cofactor">
    <cofactor evidence="1">
        <name>Zn(2+)</name>
        <dbReference type="ChEBI" id="CHEBI:29105"/>
    </cofactor>
</comment>
<comment type="subcellular location">
    <subcellularLocation>
        <location evidence="3">Chromosome</location>
    </subcellularLocation>
    <subcellularLocation>
        <location evidence="2">Nucleus</location>
    </subcellularLocation>
</comment>
<evidence type="ECO:0000259" key="21">
    <source>
        <dbReference type="PROSITE" id="PS51131"/>
    </source>
</evidence>
<dbReference type="OrthoDB" id="18797at2759"/>
<evidence type="ECO:0000256" key="2">
    <source>
        <dbReference type="ARBA" id="ARBA00004123"/>
    </source>
</evidence>
<feature type="domain" description="Zinc-hook" evidence="21">
    <location>
        <begin position="682"/>
        <end position="778"/>
    </location>
</feature>